<comment type="similarity">
    <text evidence="2">Belongs to the peroxisomal membrane protein PXMP2/4 family.</text>
</comment>
<evidence type="ECO:0000256" key="4">
    <source>
        <dbReference type="ARBA" id="ARBA00022989"/>
    </source>
</evidence>
<keyword evidence="4 6" id="KW-1133">Transmembrane helix</keyword>
<evidence type="ECO:0000256" key="1">
    <source>
        <dbReference type="ARBA" id="ARBA00004141"/>
    </source>
</evidence>
<gene>
    <name evidence="7" type="ordered locus">Os01g0730800</name>
    <name evidence="7" type="ORF">OSNPB_010730800</name>
</gene>
<dbReference type="Pfam" id="PF04117">
    <property type="entry name" value="Mpv17_PMP22"/>
    <property type="match status" value="1"/>
</dbReference>
<organism evidence="7 8">
    <name type="scientific">Oryza sativa subsp. japonica</name>
    <name type="common">Rice</name>
    <dbReference type="NCBI Taxonomy" id="39947"/>
    <lineage>
        <taxon>Eukaryota</taxon>
        <taxon>Viridiplantae</taxon>
        <taxon>Streptophyta</taxon>
        <taxon>Embryophyta</taxon>
        <taxon>Tracheophyta</taxon>
        <taxon>Spermatophyta</taxon>
        <taxon>Magnoliopsida</taxon>
        <taxon>Liliopsida</taxon>
        <taxon>Poales</taxon>
        <taxon>Poaceae</taxon>
        <taxon>BOP clade</taxon>
        <taxon>Oryzoideae</taxon>
        <taxon>Oryzeae</taxon>
        <taxon>Oryzinae</taxon>
        <taxon>Oryza</taxon>
        <taxon>Oryza sativa</taxon>
    </lineage>
</organism>
<name>A0A0P0V7S7_ORYSJ</name>
<evidence type="ECO:0000256" key="5">
    <source>
        <dbReference type="ARBA" id="ARBA00023136"/>
    </source>
</evidence>
<keyword evidence="5 6" id="KW-0472">Membrane</keyword>
<evidence type="ECO:0000256" key="3">
    <source>
        <dbReference type="ARBA" id="ARBA00022692"/>
    </source>
</evidence>
<dbReference type="EMBL" id="AP014957">
    <property type="protein sequence ID" value="BAS74181.1"/>
    <property type="molecule type" value="Genomic_DNA"/>
</dbReference>
<sequence>MVPLSARVAFMSSCAIFWNFYLSTTMSK</sequence>
<proteinExistence type="inferred from homology"/>
<evidence type="ECO:0000313" key="8">
    <source>
        <dbReference type="Proteomes" id="UP000059680"/>
    </source>
</evidence>
<feature type="transmembrane region" description="Helical" evidence="6">
    <location>
        <begin position="6"/>
        <end position="22"/>
    </location>
</feature>
<reference evidence="8" key="1">
    <citation type="journal article" date="2005" name="Nature">
        <title>The map-based sequence of the rice genome.</title>
        <authorList>
            <consortium name="International rice genome sequencing project (IRGSP)"/>
            <person name="Matsumoto T."/>
            <person name="Wu J."/>
            <person name="Kanamori H."/>
            <person name="Katayose Y."/>
            <person name="Fujisawa M."/>
            <person name="Namiki N."/>
            <person name="Mizuno H."/>
            <person name="Yamamoto K."/>
            <person name="Antonio B.A."/>
            <person name="Baba T."/>
            <person name="Sakata K."/>
            <person name="Nagamura Y."/>
            <person name="Aoki H."/>
            <person name="Arikawa K."/>
            <person name="Arita K."/>
            <person name="Bito T."/>
            <person name="Chiden Y."/>
            <person name="Fujitsuka N."/>
            <person name="Fukunaka R."/>
            <person name="Hamada M."/>
            <person name="Harada C."/>
            <person name="Hayashi A."/>
            <person name="Hijishita S."/>
            <person name="Honda M."/>
            <person name="Hosokawa S."/>
            <person name="Ichikawa Y."/>
            <person name="Idonuma A."/>
            <person name="Iijima M."/>
            <person name="Ikeda M."/>
            <person name="Ikeno M."/>
            <person name="Ito K."/>
            <person name="Ito S."/>
            <person name="Ito T."/>
            <person name="Ito Y."/>
            <person name="Ito Y."/>
            <person name="Iwabuchi A."/>
            <person name="Kamiya K."/>
            <person name="Karasawa W."/>
            <person name="Kurita K."/>
            <person name="Katagiri S."/>
            <person name="Kikuta A."/>
            <person name="Kobayashi H."/>
            <person name="Kobayashi N."/>
            <person name="Machita K."/>
            <person name="Maehara T."/>
            <person name="Masukawa M."/>
            <person name="Mizubayashi T."/>
            <person name="Mukai Y."/>
            <person name="Nagasaki H."/>
            <person name="Nagata Y."/>
            <person name="Naito S."/>
            <person name="Nakashima M."/>
            <person name="Nakama Y."/>
            <person name="Nakamichi Y."/>
            <person name="Nakamura M."/>
            <person name="Meguro A."/>
            <person name="Negishi M."/>
            <person name="Ohta I."/>
            <person name="Ohta T."/>
            <person name="Okamoto M."/>
            <person name="Ono N."/>
            <person name="Saji S."/>
            <person name="Sakaguchi M."/>
            <person name="Sakai K."/>
            <person name="Shibata M."/>
            <person name="Shimokawa T."/>
            <person name="Song J."/>
            <person name="Takazaki Y."/>
            <person name="Terasawa K."/>
            <person name="Tsugane M."/>
            <person name="Tsuji K."/>
            <person name="Ueda S."/>
            <person name="Waki K."/>
            <person name="Yamagata H."/>
            <person name="Yamamoto M."/>
            <person name="Yamamoto S."/>
            <person name="Yamane H."/>
            <person name="Yoshiki S."/>
            <person name="Yoshihara R."/>
            <person name="Yukawa K."/>
            <person name="Zhong H."/>
            <person name="Yano M."/>
            <person name="Yuan Q."/>
            <person name="Ouyang S."/>
            <person name="Liu J."/>
            <person name="Jones K.M."/>
            <person name="Gansberger K."/>
            <person name="Moffat K."/>
            <person name="Hill J."/>
            <person name="Bera J."/>
            <person name="Fadrosh D."/>
            <person name="Jin S."/>
            <person name="Johri S."/>
            <person name="Kim M."/>
            <person name="Overton L."/>
            <person name="Reardon M."/>
            <person name="Tsitrin T."/>
            <person name="Vuong H."/>
            <person name="Weaver B."/>
            <person name="Ciecko A."/>
            <person name="Tallon L."/>
            <person name="Jackson J."/>
            <person name="Pai G."/>
            <person name="Aken S.V."/>
            <person name="Utterback T."/>
            <person name="Reidmuller S."/>
            <person name="Feldblyum T."/>
            <person name="Hsiao J."/>
            <person name="Zismann V."/>
            <person name="Iobst S."/>
            <person name="de Vazeille A.R."/>
            <person name="Buell C.R."/>
            <person name="Ying K."/>
            <person name="Li Y."/>
            <person name="Lu T."/>
            <person name="Huang Y."/>
            <person name="Zhao Q."/>
            <person name="Feng Q."/>
            <person name="Zhang L."/>
            <person name="Zhu J."/>
            <person name="Weng Q."/>
            <person name="Mu J."/>
            <person name="Lu Y."/>
            <person name="Fan D."/>
            <person name="Liu Y."/>
            <person name="Guan J."/>
            <person name="Zhang Y."/>
            <person name="Yu S."/>
            <person name="Liu X."/>
            <person name="Zhang Y."/>
            <person name="Hong G."/>
            <person name="Han B."/>
            <person name="Choisne N."/>
            <person name="Demange N."/>
            <person name="Orjeda G."/>
            <person name="Samain S."/>
            <person name="Cattolico L."/>
            <person name="Pelletier E."/>
            <person name="Couloux A."/>
            <person name="Segurens B."/>
            <person name="Wincker P."/>
            <person name="D'Hont A."/>
            <person name="Scarpelli C."/>
            <person name="Weissenbach J."/>
            <person name="Salanoubat M."/>
            <person name="Quetier F."/>
            <person name="Yu Y."/>
            <person name="Kim H.R."/>
            <person name="Rambo T."/>
            <person name="Currie J."/>
            <person name="Collura K."/>
            <person name="Luo M."/>
            <person name="Yang T."/>
            <person name="Ammiraju J.S.S."/>
            <person name="Engler F."/>
            <person name="Soderlund C."/>
            <person name="Wing R.A."/>
            <person name="Palmer L.E."/>
            <person name="de la Bastide M."/>
            <person name="Spiegel L."/>
            <person name="Nascimento L."/>
            <person name="Zutavern T."/>
            <person name="O'Shaughnessy A."/>
            <person name="Dike S."/>
            <person name="Dedhia N."/>
            <person name="Preston R."/>
            <person name="Balija V."/>
            <person name="McCombie W.R."/>
            <person name="Chow T."/>
            <person name="Chen H."/>
            <person name="Chung M."/>
            <person name="Chen C."/>
            <person name="Shaw J."/>
            <person name="Wu H."/>
            <person name="Hsiao K."/>
            <person name="Chao Y."/>
            <person name="Chu M."/>
            <person name="Cheng C."/>
            <person name="Hour A."/>
            <person name="Lee P."/>
            <person name="Lin S."/>
            <person name="Lin Y."/>
            <person name="Liou J."/>
            <person name="Liu S."/>
            <person name="Hsing Y."/>
            <person name="Raghuvanshi S."/>
            <person name="Mohanty A."/>
            <person name="Bharti A.K."/>
            <person name="Gaur A."/>
            <person name="Gupta V."/>
            <person name="Kumar D."/>
            <person name="Ravi V."/>
            <person name="Vij S."/>
            <person name="Kapur A."/>
            <person name="Khurana P."/>
            <person name="Khurana P."/>
            <person name="Khurana J.P."/>
            <person name="Tyagi A.K."/>
            <person name="Gaikwad K."/>
            <person name="Singh A."/>
            <person name="Dalal V."/>
            <person name="Srivastava S."/>
            <person name="Dixit A."/>
            <person name="Pal A.K."/>
            <person name="Ghazi I.A."/>
            <person name="Yadav M."/>
            <person name="Pandit A."/>
            <person name="Bhargava A."/>
            <person name="Sureshbabu K."/>
            <person name="Batra K."/>
            <person name="Sharma T.R."/>
            <person name="Mohapatra T."/>
            <person name="Singh N.K."/>
            <person name="Messing J."/>
            <person name="Nelson A.B."/>
            <person name="Fuks G."/>
            <person name="Kavchok S."/>
            <person name="Keizer G."/>
            <person name="Linton E."/>
            <person name="Llaca V."/>
            <person name="Song R."/>
            <person name="Tanyolac B."/>
            <person name="Young S."/>
            <person name="Ho-Il K."/>
            <person name="Hahn J.H."/>
            <person name="Sangsakoo G."/>
            <person name="Vanavichit A."/>
            <person name="de Mattos Luiz.A.T."/>
            <person name="Zimmer P.D."/>
            <person name="Malone G."/>
            <person name="Dellagostin O."/>
            <person name="de Oliveira A.C."/>
            <person name="Bevan M."/>
            <person name="Bancroft I."/>
            <person name="Minx P."/>
            <person name="Cordum H."/>
            <person name="Wilson R."/>
            <person name="Cheng Z."/>
            <person name="Jin W."/>
            <person name="Jiang J."/>
            <person name="Leong S.A."/>
            <person name="Iwama H."/>
            <person name="Gojobori T."/>
            <person name="Itoh T."/>
            <person name="Niimura Y."/>
            <person name="Fujii Y."/>
            <person name="Habara T."/>
            <person name="Sakai H."/>
            <person name="Sato Y."/>
            <person name="Wilson G."/>
            <person name="Kumar K."/>
            <person name="McCouch S."/>
            <person name="Juretic N."/>
            <person name="Hoen D."/>
            <person name="Wright S."/>
            <person name="Bruskiewich R."/>
            <person name="Bureau T."/>
            <person name="Miyao A."/>
            <person name="Hirochika H."/>
            <person name="Nishikawa T."/>
            <person name="Kadowaki K."/>
            <person name="Sugiura M."/>
            <person name="Burr B."/>
            <person name="Sasaki T."/>
        </authorList>
    </citation>
    <scope>NUCLEOTIDE SEQUENCE [LARGE SCALE GENOMIC DNA]</scope>
    <source>
        <strain evidence="8">cv. Nipponbare</strain>
    </source>
</reference>
<evidence type="ECO:0000256" key="2">
    <source>
        <dbReference type="ARBA" id="ARBA00006824"/>
    </source>
</evidence>
<keyword evidence="3 6" id="KW-0812">Transmembrane</keyword>
<keyword evidence="8" id="KW-1185">Reference proteome</keyword>
<accession>A0A0P0V7S7</accession>
<evidence type="ECO:0000313" key="7">
    <source>
        <dbReference type="EMBL" id="BAS74181.1"/>
    </source>
</evidence>
<protein>
    <submittedName>
        <fullName evidence="7">Os01g0730800 protein</fullName>
    </submittedName>
</protein>
<evidence type="ECO:0000256" key="6">
    <source>
        <dbReference type="SAM" id="Phobius"/>
    </source>
</evidence>
<dbReference type="InterPro" id="IPR007248">
    <property type="entry name" value="Mpv17_PMP22"/>
</dbReference>
<reference evidence="7 8" key="2">
    <citation type="journal article" date="2013" name="Plant Cell Physiol.">
        <title>Rice Annotation Project Database (RAP-DB): an integrative and interactive database for rice genomics.</title>
        <authorList>
            <person name="Sakai H."/>
            <person name="Lee S.S."/>
            <person name="Tanaka T."/>
            <person name="Numa H."/>
            <person name="Kim J."/>
            <person name="Kawahara Y."/>
            <person name="Wakimoto H."/>
            <person name="Yang C.C."/>
            <person name="Iwamoto M."/>
            <person name="Abe T."/>
            <person name="Yamada Y."/>
            <person name="Muto A."/>
            <person name="Inokuchi H."/>
            <person name="Ikemura T."/>
            <person name="Matsumoto T."/>
            <person name="Sasaki T."/>
            <person name="Itoh T."/>
        </authorList>
    </citation>
    <scope>NUCLEOTIDE SEQUENCE [LARGE SCALE GENOMIC DNA]</scope>
    <source>
        <strain evidence="8">cv. Nipponbare</strain>
    </source>
</reference>
<dbReference type="Gramene" id="Os01t0730800-02">
    <property type="protein sequence ID" value="Os01t0730800-02"/>
    <property type="gene ID" value="Os01g0730800"/>
</dbReference>
<dbReference type="ExpressionAtlas" id="A0A0P0V7S7">
    <property type="expression patterns" value="baseline and differential"/>
</dbReference>
<dbReference type="GO" id="GO:0016020">
    <property type="term" value="C:membrane"/>
    <property type="evidence" value="ECO:0007669"/>
    <property type="project" value="UniProtKB-SubCell"/>
</dbReference>
<comment type="subcellular location">
    <subcellularLocation>
        <location evidence="1">Membrane</location>
        <topology evidence="1">Multi-pass membrane protein</topology>
    </subcellularLocation>
</comment>
<dbReference type="AlphaFoldDB" id="A0A0P0V7S7"/>
<dbReference type="Proteomes" id="UP000059680">
    <property type="component" value="Chromosome 1"/>
</dbReference>
<reference evidence="7 8" key="3">
    <citation type="journal article" date="2013" name="Rice">
        <title>Improvement of the Oryza sativa Nipponbare reference genome using next generation sequence and optical map data.</title>
        <authorList>
            <person name="Kawahara Y."/>
            <person name="de la Bastide M."/>
            <person name="Hamilton J.P."/>
            <person name="Kanamori H."/>
            <person name="McCombie W.R."/>
            <person name="Ouyang S."/>
            <person name="Schwartz D.C."/>
            <person name="Tanaka T."/>
            <person name="Wu J."/>
            <person name="Zhou S."/>
            <person name="Childs K.L."/>
            <person name="Davidson R.M."/>
            <person name="Lin H."/>
            <person name="Quesada-Ocampo L."/>
            <person name="Vaillancourt B."/>
            <person name="Sakai H."/>
            <person name="Lee S.S."/>
            <person name="Kim J."/>
            <person name="Numa H."/>
            <person name="Itoh T."/>
            <person name="Buell C.R."/>
            <person name="Matsumoto T."/>
        </authorList>
    </citation>
    <scope>NUCLEOTIDE SEQUENCE [LARGE SCALE GENOMIC DNA]</scope>
    <source>
        <strain evidence="8">cv. Nipponbare</strain>
    </source>
</reference>